<comment type="caution">
    <text evidence="1">The sequence shown here is derived from an EMBL/GenBank/DDBJ whole genome shotgun (WGS) entry which is preliminary data.</text>
</comment>
<dbReference type="Proteomes" id="UP000765509">
    <property type="component" value="Unassembled WGS sequence"/>
</dbReference>
<accession>A0A9Q3CC70</accession>
<gene>
    <name evidence="1" type="ORF">O181_019751</name>
</gene>
<sequence>MLRGKIAIQEYRDNINIVHKAGNIHKNSYDLSRWESPNTPKKPAYVPTSAEPQTPIKGINITDVGTELFREVRESYKQDNNCHILTALLDKDCQDAALPNFLWMIFGRHLMIMEDSIYLMVSHIKDLETHFKWSYVLDF</sequence>
<evidence type="ECO:0000313" key="2">
    <source>
        <dbReference type="Proteomes" id="UP000765509"/>
    </source>
</evidence>
<organism evidence="1 2">
    <name type="scientific">Austropuccinia psidii MF-1</name>
    <dbReference type="NCBI Taxonomy" id="1389203"/>
    <lineage>
        <taxon>Eukaryota</taxon>
        <taxon>Fungi</taxon>
        <taxon>Dikarya</taxon>
        <taxon>Basidiomycota</taxon>
        <taxon>Pucciniomycotina</taxon>
        <taxon>Pucciniomycetes</taxon>
        <taxon>Pucciniales</taxon>
        <taxon>Sphaerophragmiaceae</taxon>
        <taxon>Austropuccinia</taxon>
    </lineage>
</organism>
<protein>
    <submittedName>
        <fullName evidence="1">Uncharacterized protein</fullName>
    </submittedName>
</protein>
<reference evidence="1" key="1">
    <citation type="submission" date="2021-03" db="EMBL/GenBank/DDBJ databases">
        <title>Draft genome sequence of rust myrtle Austropuccinia psidii MF-1, a brazilian biotype.</title>
        <authorList>
            <person name="Quecine M.C."/>
            <person name="Pachon D.M.R."/>
            <person name="Bonatelli M.L."/>
            <person name="Correr F.H."/>
            <person name="Franceschini L.M."/>
            <person name="Leite T.F."/>
            <person name="Margarido G.R.A."/>
            <person name="Almeida C.A."/>
            <person name="Ferrarezi J.A."/>
            <person name="Labate C.A."/>
        </authorList>
    </citation>
    <scope>NUCLEOTIDE SEQUENCE</scope>
    <source>
        <strain evidence="1">MF-1</strain>
    </source>
</reference>
<dbReference type="AlphaFoldDB" id="A0A9Q3CC70"/>
<name>A0A9Q3CC70_9BASI</name>
<dbReference type="EMBL" id="AVOT02005814">
    <property type="protein sequence ID" value="MBW0480036.1"/>
    <property type="molecule type" value="Genomic_DNA"/>
</dbReference>
<evidence type="ECO:0000313" key="1">
    <source>
        <dbReference type="EMBL" id="MBW0480036.1"/>
    </source>
</evidence>
<keyword evidence="2" id="KW-1185">Reference proteome</keyword>
<proteinExistence type="predicted"/>
<dbReference type="OrthoDB" id="2507171at2759"/>